<dbReference type="EMBL" id="JBBPBN010000464">
    <property type="protein sequence ID" value="KAK8485978.1"/>
    <property type="molecule type" value="Genomic_DNA"/>
</dbReference>
<keyword evidence="3" id="KW-1185">Reference proteome</keyword>
<dbReference type="Proteomes" id="UP001396334">
    <property type="component" value="Unassembled WGS sequence"/>
</dbReference>
<gene>
    <name evidence="2" type="ORF">V6N11_029067</name>
</gene>
<sequence>MTVVEPEEKFGPWMQVTNRRGHWNGNAEKLPTTKGQRGEKAQETTQGSQGLAARAKTISMEGVKEGTKGVHVVGSLDIRMERNITLIIQQVDKQTTPIVVSTNTIIPMPSMLNPGNNSAVRIVSWNICLPEGKERQGGLGERASTTCTPSERRLSKIKGVAHRSPYPPRK</sequence>
<comment type="caution">
    <text evidence="2">The sequence shown here is derived from an EMBL/GenBank/DDBJ whole genome shotgun (WGS) entry which is preliminary data.</text>
</comment>
<feature type="region of interest" description="Disordered" evidence="1">
    <location>
        <begin position="134"/>
        <end position="170"/>
    </location>
</feature>
<reference evidence="2 3" key="1">
    <citation type="journal article" date="2024" name="G3 (Bethesda)">
        <title>Genome assembly of Hibiscus sabdariffa L. provides insights into metabolisms of medicinal natural products.</title>
        <authorList>
            <person name="Kim T."/>
        </authorList>
    </citation>
    <scope>NUCLEOTIDE SEQUENCE [LARGE SCALE GENOMIC DNA]</scope>
    <source>
        <strain evidence="2">TK-2024</strain>
        <tissue evidence="2">Old leaves</tissue>
    </source>
</reference>
<evidence type="ECO:0000313" key="3">
    <source>
        <dbReference type="Proteomes" id="UP001396334"/>
    </source>
</evidence>
<evidence type="ECO:0000256" key="1">
    <source>
        <dbReference type="SAM" id="MobiDB-lite"/>
    </source>
</evidence>
<protein>
    <submittedName>
        <fullName evidence="2">Uncharacterized protein</fullName>
    </submittedName>
</protein>
<feature type="region of interest" description="Disordered" evidence="1">
    <location>
        <begin position="17"/>
        <end position="49"/>
    </location>
</feature>
<name>A0ABR2A015_9ROSI</name>
<organism evidence="2 3">
    <name type="scientific">Hibiscus sabdariffa</name>
    <name type="common">roselle</name>
    <dbReference type="NCBI Taxonomy" id="183260"/>
    <lineage>
        <taxon>Eukaryota</taxon>
        <taxon>Viridiplantae</taxon>
        <taxon>Streptophyta</taxon>
        <taxon>Embryophyta</taxon>
        <taxon>Tracheophyta</taxon>
        <taxon>Spermatophyta</taxon>
        <taxon>Magnoliopsida</taxon>
        <taxon>eudicotyledons</taxon>
        <taxon>Gunneridae</taxon>
        <taxon>Pentapetalae</taxon>
        <taxon>rosids</taxon>
        <taxon>malvids</taxon>
        <taxon>Malvales</taxon>
        <taxon>Malvaceae</taxon>
        <taxon>Malvoideae</taxon>
        <taxon>Hibiscus</taxon>
    </lineage>
</organism>
<evidence type="ECO:0000313" key="2">
    <source>
        <dbReference type="EMBL" id="KAK8485978.1"/>
    </source>
</evidence>
<proteinExistence type="predicted"/>
<accession>A0ABR2A015</accession>